<protein>
    <recommendedName>
        <fullName evidence="3">ATPase AAA-type core domain-containing protein</fullName>
    </recommendedName>
</protein>
<dbReference type="OrthoDB" id="6616786at2759"/>
<dbReference type="EMBL" id="JH668383">
    <property type="protein sequence ID" value="KAG6450163.1"/>
    <property type="molecule type" value="Genomic_DNA"/>
</dbReference>
<evidence type="ECO:0000259" key="3">
    <source>
        <dbReference type="Pfam" id="PF00004"/>
    </source>
</evidence>
<feature type="coiled-coil region" evidence="1">
    <location>
        <begin position="390"/>
        <end position="420"/>
    </location>
</feature>
<dbReference type="GO" id="GO:0016887">
    <property type="term" value="F:ATP hydrolysis activity"/>
    <property type="evidence" value="ECO:0007669"/>
    <property type="project" value="InterPro"/>
</dbReference>
<reference evidence="4" key="1">
    <citation type="journal article" date="2016" name="Insect Biochem. Mol. Biol.">
        <title>Multifaceted biological insights from a draft genome sequence of the tobacco hornworm moth, Manduca sexta.</title>
        <authorList>
            <person name="Kanost M.R."/>
            <person name="Arrese E.L."/>
            <person name="Cao X."/>
            <person name="Chen Y.R."/>
            <person name="Chellapilla S."/>
            <person name="Goldsmith M.R."/>
            <person name="Grosse-Wilde E."/>
            <person name="Heckel D.G."/>
            <person name="Herndon N."/>
            <person name="Jiang H."/>
            <person name="Papanicolaou A."/>
            <person name="Qu J."/>
            <person name="Soulages J.L."/>
            <person name="Vogel H."/>
            <person name="Walters J."/>
            <person name="Waterhouse R.M."/>
            <person name="Ahn S.J."/>
            <person name="Almeida F.C."/>
            <person name="An C."/>
            <person name="Aqrawi P."/>
            <person name="Bretschneider A."/>
            <person name="Bryant W.B."/>
            <person name="Bucks S."/>
            <person name="Chao H."/>
            <person name="Chevignon G."/>
            <person name="Christen J.M."/>
            <person name="Clarke D.F."/>
            <person name="Dittmer N.T."/>
            <person name="Ferguson L.C.F."/>
            <person name="Garavelou S."/>
            <person name="Gordon K.H.J."/>
            <person name="Gunaratna R.T."/>
            <person name="Han Y."/>
            <person name="Hauser F."/>
            <person name="He Y."/>
            <person name="Heidel-Fischer H."/>
            <person name="Hirsh A."/>
            <person name="Hu Y."/>
            <person name="Jiang H."/>
            <person name="Kalra D."/>
            <person name="Klinner C."/>
            <person name="Konig C."/>
            <person name="Kovar C."/>
            <person name="Kroll A.R."/>
            <person name="Kuwar S.S."/>
            <person name="Lee S.L."/>
            <person name="Lehman R."/>
            <person name="Li K."/>
            <person name="Li Z."/>
            <person name="Liang H."/>
            <person name="Lovelace S."/>
            <person name="Lu Z."/>
            <person name="Mansfield J.H."/>
            <person name="McCulloch K.J."/>
            <person name="Mathew T."/>
            <person name="Morton B."/>
            <person name="Muzny D.M."/>
            <person name="Neunemann D."/>
            <person name="Ongeri F."/>
            <person name="Pauchet Y."/>
            <person name="Pu L.L."/>
            <person name="Pyrousis I."/>
            <person name="Rao X.J."/>
            <person name="Redding A."/>
            <person name="Roesel C."/>
            <person name="Sanchez-Gracia A."/>
            <person name="Schaack S."/>
            <person name="Shukla A."/>
            <person name="Tetreau G."/>
            <person name="Wang Y."/>
            <person name="Xiong G.H."/>
            <person name="Traut W."/>
            <person name="Walsh T.K."/>
            <person name="Worley K.C."/>
            <person name="Wu D."/>
            <person name="Wu W."/>
            <person name="Wu Y.Q."/>
            <person name="Zhang X."/>
            <person name="Zou Z."/>
            <person name="Zucker H."/>
            <person name="Briscoe A.D."/>
            <person name="Burmester T."/>
            <person name="Clem R.J."/>
            <person name="Feyereisen R."/>
            <person name="Grimmelikhuijzen C.J.P."/>
            <person name="Hamodrakas S.J."/>
            <person name="Hansson B.S."/>
            <person name="Huguet E."/>
            <person name="Jermiin L.S."/>
            <person name="Lan Q."/>
            <person name="Lehman H.K."/>
            <person name="Lorenzen M."/>
            <person name="Merzendorfer H."/>
            <person name="Michalopoulos I."/>
            <person name="Morton D.B."/>
            <person name="Muthukrishnan S."/>
            <person name="Oakeshott J.G."/>
            <person name="Palmer W."/>
            <person name="Park Y."/>
            <person name="Passarelli A.L."/>
            <person name="Rozas J."/>
            <person name="Schwartz L.M."/>
            <person name="Smith W."/>
            <person name="Southgate A."/>
            <person name="Vilcinskas A."/>
            <person name="Vogt R."/>
            <person name="Wang P."/>
            <person name="Werren J."/>
            <person name="Yu X.Q."/>
            <person name="Zhou J.J."/>
            <person name="Brown S.J."/>
            <person name="Scherer S.E."/>
            <person name="Richards S."/>
            <person name="Blissard G.W."/>
        </authorList>
    </citation>
    <scope>NUCLEOTIDE SEQUENCE</scope>
</reference>
<reference evidence="4" key="2">
    <citation type="submission" date="2020-12" db="EMBL/GenBank/DDBJ databases">
        <authorList>
            <person name="Kanost M."/>
        </authorList>
    </citation>
    <scope>NUCLEOTIDE SEQUENCE</scope>
</reference>
<dbReference type="AlphaFoldDB" id="A0A921Z2E8"/>
<feature type="compositionally biased region" description="Basic and acidic residues" evidence="2">
    <location>
        <begin position="517"/>
        <end position="527"/>
    </location>
</feature>
<dbReference type="PANTHER" id="PTHR14690">
    <property type="entry name" value="IQ MOTIF CONTAINING WITH AAA DOMAIN 1"/>
    <property type="match status" value="1"/>
</dbReference>
<dbReference type="Gene3D" id="1.10.8.60">
    <property type="match status" value="1"/>
</dbReference>
<dbReference type="PANTHER" id="PTHR14690:SF9">
    <property type="entry name" value="GH08353P"/>
    <property type="match status" value="1"/>
</dbReference>
<keyword evidence="5" id="KW-1185">Reference proteome</keyword>
<keyword evidence="1" id="KW-0175">Coiled coil</keyword>
<organism evidence="4 5">
    <name type="scientific">Manduca sexta</name>
    <name type="common">Tobacco hawkmoth</name>
    <name type="synonym">Tobacco hornworm</name>
    <dbReference type="NCBI Taxonomy" id="7130"/>
    <lineage>
        <taxon>Eukaryota</taxon>
        <taxon>Metazoa</taxon>
        <taxon>Ecdysozoa</taxon>
        <taxon>Arthropoda</taxon>
        <taxon>Hexapoda</taxon>
        <taxon>Insecta</taxon>
        <taxon>Pterygota</taxon>
        <taxon>Neoptera</taxon>
        <taxon>Endopterygota</taxon>
        <taxon>Lepidoptera</taxon>
        <taxon>Glossata</taxon>
        <taxon>Ditrysia</taxon>
        <taxon>Bombycoidea</taxon>
        <taxon>Sphingidae</taxon>
        <taxon>Sphinginae</taxon>
        <taxon>Sphingini</taxon>
        <taxon>Manduca</taxon>
    </lineage>
</organism>
<feature type="region of interest" description="Disordered" evidence="2">
    <location>
        <begin position="868"/>
        <end position="891"/>
    </location>
</feature>
<feature type="region of interest" description="Disordered" evidence="2">
    <location>
        <begin position="517"/>
        <end position="536"/>
    </location>
</feature>
<accession>A0A921Z2E8</accession>
<evidence type="ECO:0000313" key="4">
    <source>
        <dbReference type="EMBL" id="KAG6450163.1"/>
    </source>
</evidence>
<name>A0A921Z2E8_MANSE</name>
<dbReference type="Pfam" id="PF00004">
    <property type="entry name" value="AAA"/>
    <property type="match status" value="1"/>
</dbReference>
<dbReference type="SUPFAM" id="SSF52540">
    <property type="entry name" value="P-loop containing nucleoside triphosphate hydrolases"/>
    <property type="match status" value="1"/>
</dbReference>
<evidence type="ECO:0000256" key="1">
    <source>
        <dbReference type="SAM" id="Coils"/>
    </source>
</evidence>
<feature type="domain" description="ATPase AAA-type core" evidence="3">
    <location>
        <begin position="613"/>
        <end position="744"/>
    </location>
</feature>
<proteinExistence type="predicted"/>
<dbReference type="Proteomes" id="UP000791440">
    <property type="component" value="Unassembled WGS sequence"/>
</dbReference>
<feature type="compositionally biased region" description="Low complexity" evidence="2">
    <location>
        <begin position="876"/>
        <end position="891"/>
    </location>
</feature>
<gene>
    <name evidence="4" type="ORF">O3G_MSEX006402</name>
</gene>
<comment type="caution">
    <text evidence="4">The sequence shown here is derived from an EMBL/GenBank/DDBJ whole genome shotgun (WGS) entry which is preliminary data.</text>
</comment>
<evidence type="ECO:0000256" key="2">
    <source>
        <dbReference type="SAM" id="MobiDB-lite"/>
    </source>
</evidence>
<dbReference type="Gene3D" id="3.40.50.300">
    <property type="entry name" value="P-loop containing nucleotide triphosphate hydrolases"/>
    <property type="match status" value="1"/>
</dbReference>
<dbReference type="InterPro" id="IPR003959">
    <property type="entry name" value="ATPase_AAA_core"/>
</dbReference>
<dbReference type="InterPro" id="IPR052267">
    <property type="entry name" value="N-DRC_Component"/>
</dbReference>
<dbReference type="InterPro" id="IPR027417">
    <property type="entry name" value="P-loop_NTPase"/>
</dbReference>
<dbReference type="GO" id="GO:0005524">
    <property type="term" value="F:ATP binding"/>
    <property type="evidence" value="ECO:0007669"/>
    <property type="project" value="InterPro"/>
</dbReference>
<sequence>MSNDYYFKKWRNVIQRLETVVALDVEYQETKAHENTLCEEVHHLSGVLGQYMAVYSDAEDCYRHNLQLQKTSYMVEVIKAVVSRMLELKHDLQKFENSNLQFFGTGIIQARLTTYDIEMMNISAKIKRPKAVQTMIEEAMIKAKEIMESNLHEAAKDEHAIEEVPVKTRNWWETDEIEEATEEPVEIEEQLSEETLRKREIIAMIQAHEKSRQVLTRVRHREVKRELWEKELNGTLRPPAPIELRERSAKLIQKVLRAYFELKRKKLEDCKRDELLGLRLCGGQDLLLKQDEENYRTELYNQYSEEWKISRNNMKQQFLKRRSEALKEDYRDYIRAWFQQWFNQVQYIHGIPKPNEGGIATILREEVLSPTEWVDEHKKYLEEKITNKNKTATQKKYEKLEAKREKMMQKKEELMKKKMEADFLKKLKKNPNLHPGYDYPPSKKTEHVIKAIEHYKKDWDAYDSTNAVEIKVKSVKELDIDHACMEAKLEILSVVDEEMRRELKILRRALKTDYENEGEKMPEDIKKSSKRRERKRKRKAIDKKIIAEKIEDLAIRGFVKEYPLIKFEDFMGDPNFVGEDLRCQYKQAFPHHGDIRRIWWDRCREMAHGFHKILLVGPKGSGKTRLVHVMASVNDAVLFVIDPENLPAEFLTAVYLQQLVNSIATCAKAVQPSVIYIKHVQRLFYAKVPAEEQDMDLDLLKRYFTKILFKKINKTDKVTIIGSCIDPWTTKSKNMFKQFQSVVLLPHTSYSVVLKLLQNWVISNSVIPKDLNINSLAYMLQGYNFGYLKDALNNFLTAERIVRIAAYGLYPQEIYDYIIQDDNQSVAEYEKYLKWYTEKTTWGIREKKHLEEQKEFQDLVKKFAEKDKKKKPKVISSVSTPNSVSSVNNSK</sequence>
<evidence type="ECO:0000313" key="5">
    <source>
        <dbReference type="Proteomes" id="UP000791440"/>
    </source>
</evidence>